<dbReference type="InterPro" id="IPR058192">
    <property type="entry name" value="WHD_ROQ1-like"/>
</dbReference>
<evidence type="ECO:0000256" key="1">
    <source>
        <dbReference type="ARBA" id="ARBA00022614"/>
    </source>
</evidence>
<feature type="region of interest" description="Disordered" evidence="3">
    <location>
        <begin position="601"/>
        <end position="623"/>
    </location>
</feature>
<feature type="compositionally biased region" description="Low complexity" evidence="3">
    <location>
        <begin position="606"/>
        <end position="623"/>
    </location>
</feature>
<protein>
    <recommendedName>
        <fullName evidence="4">Disease resistance protein Roq1-like winged-helix domain-containing protein</fullName>
    </recommendedName>
</protein>
<dbReference type="PANTHER" id="PTHR11017:SF357">
    <property type="entry name" value="ADP-RIBOSYL CYCLASE_CYCLIC ADP-RIBOSE HYDROLASE"/>
    <property type="match status" value="1"/>
</dbReference>
<accession>A0ABQ9L6C8</accession>
<dbReference type="Pfam" id="PF12799">
    <property type="entry name" value="LRR_4"/>
    <property type="match status" value="1"/>
</dbReference>
<feature type="domain" description="Disease resistance protein Roq1-like winged-helix" evidence="4">
    <location>
        <begin position="25"/>
        <end position="94"/>
    </location>
</feature>
<dbReference type="InterPro" id="IPR036390">
    <property type="entry name" value="WH_DNA-bd_sf"/>
</dbReference>
<evidence type="ECO:0000313" key="5">
    <source>
        <dbReference type="EMBL" id="KAJ9159001.1"/>
    </source>
</evidence>
<keyword evidence="2" id="KW-0677">Repeat</keyword>
<dbReference type="InterPro" id="IPR011713">
    <property type="entry name" value="Leu-rich_rpt_3"/>
</dbReference>
<feature type="non-terminal residue" evidence="5">
    <location>
        <position position="1"/>
    </location>
</feature>
<evidence type="ECO:0000313" key="6">
    <source>
        <dbReference type="Proteomes" id="UP001174677"/>
    </source>
</evidence>
<dbReference type="Gene3D" id="3.80.10.10">
    <property type="entry name" value="Ribonuclease Inhibitor"/>
    <property type="match status" value="2"/>
</dbReference>
<dbReference type="PANTHER" id="PTHR11017">
    <property type="entry name" value="LEUCINE-RICH REPEAT-CONTAINING PROTEIN"/>
    <property type="match status" value="1"/>
</dbReference>
<organism evidence="5 6">
    <name type="scientific">Hevea brasiliensis</name>
    <name type="common">Para rubber tree</name>
    <name type="synonym">Siphonia brasiliensis</name>
    <dbReference type="NCBI Taxonomy" id="3981"/>
    <lineage>
        <taxon>Eukaryota</taxon>
        <taxon>Viridiplantae</taxon>
        <taxon>Streptophyta</taxon>
        <taxon>Embryophyta</taxon>
        <taxon>Tracheophyta</taxon>
        <taxon>Spermatophyta</taxon>
        <taxon>Magnoliopsida</taxon>
        <taxon>eudicotyledons</taxon>
        <taxon>Gunneridae</taxon>
        <taxon>Pentapetalae</taxon>
        <taxon>rosids</taxon>
        <taxon>fabids</taxon>
        <taxon>Malpighiales</taxon>
        <taxon>Euphorbiaceae</taxon>
        <taxon>Crotonoideae</taxon>
        <taxon>Micrandreae</taxon>
        <taxon>Hevea</taxon>
    </lineage>
</organism>
<dbReference type="Pfam" id="PF07725">
    <property type="entry name" value="LRR_3"/>
    <property type="match status" value="1"/>
</dbReference>
<evidence type="ECO:0000256" key="2">
    <source>
        <dbReference type="ARBA" id="ARBA00022737"/>
    </source>
</evidence>
<keyword evidence="1" id="KW-0433">Leucine-rich repeat</keyword>
<dbReference type="InterPro" id="IPR025875">
    <property type="entry name" value="Leu-rich_rpt_4"/>
</dbReference>
<dbReference type="InterPro" id="IPR044974">
    <property type="entry name" value="Disease_R_plants"/>
</dbReference>
<keyword evidence="6" id="KW-1185">Reference proteome</keyword>
<sequence length="623" mass="71297">ELEKLKGKSLKKIEDVLKRSYDGLEKNEHEIFLDIACFFKGENKDHVKRKLKAFGFYPESGIPRLIEKSLITISNNRVDMHDLLEQMGKDIVNEECKQPGGRSRLWYYEDIDHVLTTETGTENVEAISFWPGERGILKLSATAFAKMCNLRFIEVCAMPNKVLLPENFEFCAQALRCLYWDYYPLESLPLNFWPKNLVELHMPSSNLIQLWNGGDKPLGNLKLMDLSYSNDLITIPNLSSIVPNLEFLYLKGCWSLVEIPSLQNLSKLTELYLTGSNKIKDCPEIPCQLVILSLDRCTALESLPSSIGNLKRLEELHLAECSRLVTIPSSIGELKCLEKLFLPNCSNLASLPESIKQLSKLKRLNLRSCERLKSLPGLPSCLELLRANDCRSLESASISFNFLEHDDENEEADRSEHENEEAHKSESEDCKFLNFSSCVKLNKKVMEDVFEAHLLGQKVTLLMAGGEVPERMRYKNKGSSLSFKLDLRHLIAFSFCVVLRPSRFIHFPRFEVDFIWESGNRQERKAFNLYSDKVVANWNAGPYSSDSSHMLLSFNGLRTRFDEECFVKASFCFIDNHLWPEIMECGVHPIYQKSKRRRINNEEEASSSSSLDRNLSLSLPASS</sequence>
<dbReference type="EMBL" id="JARPOI010000014">
    <property type="protein sequence ID" value="KAJ9159001.1"/>
    <property type="molecule type" value="Genomic_DNA"/>
</dbReference>
<evidence type="ECO:0000259" key="4">
    <source>
        <dbReference type="Pfam" id="PF23282"/>
    </source>
</evidence>
<dbReference type="Proteomes" id="UP001174677">
    <property type="component" value="Chromosome 14"/>
</dbReference>
<dbReference type="InterPro" id="IPR032675">
    <property type="entry name" value="LRR_dom_sf"/>
</dbReference>
<dbReference type="Pfam" id="PF23282">
    <property type="entry name" value="WHD_ROQ1"/>
    <property type="match status" value="1"/>
</dbReference>
<comment type="caution">
    <text evidence="5">The sequence shown here is derived from an EMBL/GenBank/DDBJ whole genome shotgun (WGS) entry which is preliminary data.</text>
</comment>
<name>A0ABQ9L6C8_HEVBR</name>
<gene>
    <name evidence="5" type="ORF">P3X46_024537</name>
</gene>
<proteinExistence type="predicted"/>
<dbReference type="SUPFAM" id="SSF46785">
    <property type="entry name" value="Winged helix' DNA-binding domain"/>
    <property type="match status" value="1"/>
</dbReference>
<reference evidence="5" key="1">
    <citation type="journal article" date="2023" name="Plant Biotechnol. J.">
        <title>Chromosome-level wild Hevea brasiliensis genome provides new tools for genomic-assisted breeding and valuable loci to elevate rubber yield.</title>
        <authorList>
            <person name="Cheng H."/>
            <person name="Song X."/>
            <person name="Hu Y."/>
            <person name="Wu T."/>
            <person name="Yang Q."/>
            <person name="An Z."/>
            <person name="Feng S."/>
            <person name="Deng Z."/>
            <person name="Wu W."/>
            <person name="Zeng X."/>
            <person name="Tu M."/>
            <person name="Wang X."/>
            <person name="Huang H."/>
        </authorList>
    </citation>
    <scope>NUCLEOTIDE SEQUENCE</scope>
    <source>
        <strain evidence="5">MT/VB/25A 57/8</strain>
    </source>
</reference>
<dbReference type="SUPFAM" id="SSF52058">
    <property type="entry name" value="L domain-like"/>
    <property type="match status" value="1"/>
</dbReference>
<evidence type="ECO:0000256" key="3">
    <source>
        <dbReference type="SAM" id="MobiDB-lite"/>
    </source>
</evidence>